<keyword evidence="2" id="KW-1185">Reference proteome</keyword>
<organism evidence="1 2">
    <name type="scientific">Solirubrobacter ginsenosidimutans</name>
    <dbReference type="NCBI Taxonomy" id="490573"/>
    <lineage>
        <taxon>Bacteria</taxon>
        <taxon>Bacillati</taxon>
        <taxon>Actinomycetota</taxon>
        <taxon>Thermoleophilia</taxon>
        <taxon>Solirubrobacterales</taxon>
        <taxon>Solirubrobacteraceae</taxon>
        <taxon>Solirubrobacter</taxon>
    </lineage>
</organism>
<evidence type="ECO:0000313" key="2">
    <source>
        <dbReference type="Proteomes" id="UP001149140"/>
    </source>
</evidence>
<evidence type="ECO:0000313" key="1">
    <source>
        <dbReference type="EMBL" id="MDA0165455.1"/>
    </source>
</evidence>
<dbReference type="EMBL" id="JAPDOD010000047">
    <property type="protein sequence ID" value="MDA0165455.1"/>
    <property type="molecule type" value="Genomic_DNA"/>
</dbReference>
<dbReference type="AlphaFoldDB" id="A0A9X3N1U0"/>
<accession>A0A9X3N1U0</accession>
<proteinExistence type="predicted"/>
<comment type="caution">
    <text evidence="1">The sequence shown here is derived from an EMBL/GenBank/DDBJ whole genome shotgun (WGS) entry which is preliminary data.</text>
</comment>
<dbReference type="Proteomes" id="UP001149140">
    <property type="component" value="Unassembled WGS sequence"/>
</dbReference>
<protein>
    <submittedName>
        <fullName evidence="1">Uncharacterized protein</fullName>
    </submittedName>
</protein>
<reference evidence="1" key="1">
    <citation type="submission" date="2022-10" db="EMBL/GenBank/DDBJ databases">
        <title>The WGS of Solirubrobacter ginsenosidimutans DSM 21036.</title>
        <authorList>
            <person name="Jiang Z."/>
        </authorList>
    </citation>
    <scope>NUCLEOTIDE SEQUENCE</scope>
    <source>
        <strain evidence="1">DSM 21036</strain>
    </source>
</reference>
<sequence>MTASLTPALALEFITALSADIRAGIVLGAGGEHLAGPAALAEAARALPDAPHLEGGTARGAVFAARDERHTIVVVTGPFALPRVTRLDLETALSALGGQTSPTGPPQRLDDPLVSAVLRAV</sequence>
<dbReference type="RefSeq" id="WP_270044714.1">
    <property type="nucleotide sequence ID" value="NZ_JAPDOD010000047.1"/>
</dbReference>
<name>A0A9X3N1U0_9ACTN</name>
<gene>
    <name evidence="1" type="ORF">OM076_34620</name>
</gene>